<name>A0A0E9XGS7_ANGAN</name>
<accession>A0A0E9XGS7</accession>
<dbReference type="AlphaFoldDB" id="A0A0E9XGS7"/>
<protein>
    <submittedName>
        <fullName evidence="1">Uncharacterized protein</fullName>
    </submittedName>
</protein>
<reference evidence="1" key="1">
    <citation type="submission" date="2014-11" db="EMBL/GenBank/DDBJ databases">
        <authorList>
            <person name="Amaro Gonzalez C."/>
        </authorList>
    </citation>
    <scope>NUCLEOTIDE SEQUENCE</scope>
</reference>
<evidence type="ECO:0000313" key="1">
    <source>
        <dbReference type="EMBL" id="JAI01046.1"/>
    </source>
</evidence>
<proteinExistence type="predicted"/>
<dbReference type="EMBL" id="GBXM01007532">
    <property type="protein sequence ID" value="JAI01046.1"/>
    <property type="molecule type" value="Transcribed_RNA"/>
</dbReference>
<sequence length="82" mass="9419">MACKSTLINTSLSTSFLVVHNWNITNVQTQRFHFVVLHCTVSNVEHIVLHLSYYSAGPKEFKRSAVCTAIAFMWDKDTYTKH</sequence>
<organism evidence="1">
    <name type="scientific">Anguilla anguilla</name>
    <name type="common">European freshwater eel</name>
    <name type="synonym">Muraena anguilla</name>
    <dbReference type="NCBI Taxonomy" id="7936"/>
    <lineage>
        <taxon>Eukaryota</taxon>
        <taxon>Metazoa</taxon>
        <taxon>Chordata</taxon>
        <taxon>Craniata</taxon>
        <taxon>Vertebrata</taxon>
        <taxon>Euteleostomi</taxon>
        <taxon>Actinopterygii</taxon>
        <taxon>Neopterygii</taxon>
        <taxon>Teleostei</taxon>
        <taxon>Anguilliformes</taxon>
        <taxon>Anguillidae</taxon>
        <taxon>Anguilla</taxon>
    </lineage>
</organism>
<reference evidence="1" key="2">
    <citation type="journal article" date="2015" name="Fish Shellfish Immunol.">
        <title>Early steps in the European eel (Anguilla anguilla)-Vibrio vulnificus interaction in the gills: Role of the RtxA13 toxin.</title>
        <authorList>
            <person name="Callol A."/>
            <person name="Pajuelo D."/>
            <person name="Ebbesson L."/>
            <person name="Teles M."/>
            <person name="MacKenzie S."/>
            <person name="Amaro C."/>
        </authorList>
    </citation>
    <scope>NUCLEOTIDE SEQUENCE</scope>
</reference>